<name>A0ABX1ZI64_9BACL</name>
<dbReference type="InterPro" id="IPR035901">
    <property type="entry name" value="GIY-YIG_endonuc_sf"/>
</dbReference>
<dbReference type="InterPro" id="IPR000305">
    <property type="entry name" value="GIY-YIG_endonuc"/>
</dbReference>
<evidence type="ECO:0000256" key="1">
    <source>
        <dbReference type="ARBA" id="ARBA00010045"/>
    </source>
</evidence>
<comment type="similarity">
    <text evidence="1">To endonucleases of group I introns of fungi and phage.</text>
</comment>
<feature type="domain" description="GIY-YIG" evidence="3">
    <location>
        <begin position="1"/>
        <end position="93"/>
    </location>
</feature>
<dbReference type="SUPFAM" id="SSF82771">
    <property type="entry name" value="GIY-YIG endonuclease"/>
    <property type="match status" value="1"/>
</dbReference>
<evidence type="ECO:0000256" key="2">
    <source>
        <dbReference type="SAM" id="MobiDB-lite"/>
    </source>
</evidence>
<feature type="region of interest" description="Disordered" evidence="2">
    <location>
        <begin position="106"/>
        <end position="127"/>
    </location>
</feature>
<organism evidence="4 5">
    <name type="scientific">Paenibacillus planticolens</name>
    <dbReference type="NCBI Taxonomy" id="2654976"/>
    <lineage>
        <taxon>Bacteria</taxon>
        <taxon>Bacillati</taxon>
        <taxon>Bacillota</taxon>
        <taxon>Bacilli</taxon>
        <taxon>Bacillales</taxon>
        <taxon>Paenibacillaceae</taxon>
        <taxon>Paenibacillus</taxon>
    </lineage>
</organism>
<dbReference type="NCBIfam" id="TIGR01453">
    <property type="entry name" value="grpIintron_endo"/>
    <property type="match status" value="1"/>
</dbReference>
<feature type="compositionally biased region" description="Basic residues" evidence="2">
    <location>
        <begin position="112"/>
        <end position="127"/>
    </location>
</feature>
<protein>
    <recommendedName>
        <fullName evidence="3">GIY-YIG domain-containing protein</fullName>
    </recommendedName>
</protein>
<reference evidence="4 5" key="1">
    <citation type="submission" date="2019-10" db="EMBL/GenBank/DDBJ databases">
        <title>Description of Paenibacillus pedi sp. nov.</title>
        <authorList>
            <person name="Carlier A."/>
            <person name="Qi S."/>
        </authorList>
    </citation>
    <scope>NUCLEOTIDE SEQUENCE [LARGE SCALE GENOMIC DNA]</scope>
    <source>
        <strain evidence="4 5">LMG 31457</strain>
    </source>
</reference>
<accession>A0ABX1ZI64</accession>
<dbReference type="InterPro" id="IPR003611">
    <property type="entry name" value="NUMOD3"/>
</dbReference>
<dbReference type="Proteomes" id="UP000618579">
    <property type="component" value="Unassembled WGS sequence"/>
</dbReference>
<evidence type="ECO:0000313" key="5">
    <source>
        <dbReference type="Proteomes" id="UP000618579"/>
    </source>
</evidence>
<dbReference type="EMBL" id="WHNZ01000004">
    <property type="protein sequence ID" value="NOU98443.1"/>
    <property type="molecule type" value="Genomic_DNA"/>
</dbReference>
<dbReference type="PROSITE" id="PS50164">
    <property type="entry name" value="GIY_YIG"/>
    <property type="match status" value="1"/>
</dbReference>
<dbReference type="CDD" id="cd10437">
    <property type="entry name" value="GIY-YIG_HE_I-TevI_like"/>
    <property type="match status" value="1"/>
</dbReference>
<dbReference type="Pfam" id="PF07460">
    <property type="entry name" value="NUMOD3"/>
    <property type="match status" value="1"/>
</dbReference>
<comment type="caution">
    <text evidence="4">The sequence shown here is derived from an EMBL/GenBank/DDBJ whole genome shotgun (WGS) entry which is preliminary data.</text>
</comment>
<evidence type="ECO:0000259" key="3">
    <source>
        <dbReference type="PROSITE" id="PS50164"/>
    </source>
</evidence>
<sequence>MMYTIYKIFNKTTGKSYVGSTKNPRSRWRDHKSTLNRKRHSSRWLQADWELYGEEDFVFEVLEDTVLKDDRFFREQHFMDIYTTYDERKGYNVSPTAEFTVGRRHTDEARRKMSVSHSGKKLSAEHRRKQSIAMKSYAMTDEHRRNLSLAGKGRNCPCTKGSKNGQAKFTESQVLEIKTRLCAGETVTSLAKEFGVRYNHVYQIKSGRTWNHVDISADGGAKCLT</sequence>
<dbReference type="SMART" id="SM00496">
    <property type="entry name" value="IENR2"/>
    <property type="match status" value="2"/>
</dbReference>
<dbReference type="SMART" id="SM00465">
    <property type="entry name" value="GIYc"/>
    <property type="match status" value="1"/>
</dbReference>
<keyword evidence="5" id="KW-1185">Reference proteome</keyword>
<proteinExistence type="predicted"/>
<evidence type="ECO:0000313" key="4">
    <source>
        <dbReference type="EMBL" id="NOU98443.1"/>
    </source>
</evidence>
<gene>
    <name evidence="4" type="ORF">GC097_00180</name>
</gene>
<dbReference type="InterPro" id="IPR006350">
    <property type="entry name" value="Intron_endoG1"/>
</dbReference>
<dbReference type="Pfam" id="PF01541">
    <property type="entry name" value="GIY-YIG"/>
    <property type="match status" value="1"/>
</dbReference>
<dbReference type="Gene3D" id="3.40.1440.10">
    <property type="entry name" value="GIY-YIG endonuclease"/>
    <property type="match status" value="1"/>
</dbReference>